<evidence type="ECO:0000313" key="3">
    <source>
        <dbReference type="Proteomes" id="UP000281553"/>
    </source>
</evidence>
<dbReference type="AlphaFoldDB" id="A0A3P7L4S2"/>
<gene>
    <name evidence="2" type="ORF">DILT_LOCUS7485</name>
</gene>
<organism evidence="2 3">
    <name type="scientific">Dibothriocephalus latus</name>
    <name type="common">Fish tapeworm</name>
    <name type="synonym">Diphyllobothrium latum</name>
    <dbReference type="NCBI Taxonomy" id="60516"/>
    <lineage>
        <taxon>Eukaryota</taxon>
        <taxon>Metazoa</taxon>
        <taxon>Spiralia</taxon>
        <taxon>Lophotrochozoa</taxon>
        <taxon>Platyhelminthes</taxon>
        <taxon>Cestoda</taxon>
        <taxon>Eucestoda</taxon>
        <taxon>Diphyllobothriidea</taxon>
        <taxon>Diphyllobothriidae</taxon>
        <taxon>Dibothriocephalus</taxon>
    </lineage>
</organism>
<feature type="region of interest" description="Disordered" evidence="1">
    <location>
        <begin position="83"/>
        <end position="110"/>
    </location>
</feature>
<evidence type="ECO:0000256" key="1">
    <source>
        <dbReference type="SAM" id="MobiDB-lite"/>
    </source>
</evidence>
<dbReference type="OrthoDB" id="6251420at2759"/>
<accession>A0A3P7L4S2</accession>
<keyword evidence="3" id="KW-1185">Reference proteome</keyword>
<dbReference type="EMBL" id="UYRU01051963">
    <property type="protein sequence ID" value="VDN11654.1"/>
    <property type="molecule type" value="Genomic_DNA"/>
</dbReference>
<evidence type="ECO:0008006" key="4">
    <source>
        <dbReference type="Google" id="ProtNLM"/>
    </source>
</evidence>
<evidence type="ECO:0000313" key="2">
    <source>
        <dbReference type="EMBL" id="VDN11654.1"/>
    </source>
</evidence>
<reference evidence="2 3" key="1">
    <citation type="submission" date="2018-11" db="EMBL/GenBank/DDBJ databases">
        <authorList>
            <consortium name="Pathogen Informatics"/>
        </authorList>
    </citation>
    <scope>NUCLEOTIDE SEQUENCE [LARGE SCALE GENOMIC DNA]</scope>
</reference>
<protein>
    <recommendedName>
        <fullName evidence="4">Arrestin C-terminal-like domain-containing protein</fullName>
    </recommendedName>
</protein>
<feature type="non-terminal residue" evidence="2">
    <location>
        <position position="1"/>
    </location>
</feature>
<name>A0A3P7L4S2_DIBLA</name>
<feature type="compositionally biased region" description="Basic and acidic residues" evidence="1">
    <location>
        <begin position="92"/>
        <end position="110"/>
    </location>
</feature>
<sequence length="179" mass="20359">VEKTHLQPEDTIRVTVYSDKSKAIKSAYFEVFQLTNLPELEMSANADVKDKKDEPGCVSIGKSKKVSVKKSYPKQYASKVVDKFSPNLDTPGRVDQKRDDRKQIPENDRKAGCLMELPLPTKPKTLDQSIDAAGIRIEYLLRTHLDVKGEKKSTIIDQPITISSELLPNYKMRYIKFTE</sequence>
<proteinExistence type="predicted"/>
<dbReference type="Proteomes" id="UP000281553">
    <property type="component" value="Unassembled WGS sequence"/>
</dbReference>